<name>A0AAP7DEX5_9VIBR</name>
<accession>A0AAP7DEX5</accession>
<dbReference type="NCBIfam" id="TIGR01167">
    <property type="entry name" value="LPXTG_anchor"/>
    <property type="match status" value="1"/>
</dbReference>
<protein>
    <submittedName>
        <fullName evidence="3">LPXTG cell wall anchor domain-containing protein</fullName>
    </submittedName>
</protein>
<dbReference type="RefSeq" id="WP_171353908.1">
    <property type="nucleotide sequence ID" value="NZ_VTXP01000017.1"/>
</dbReference>
<evidence type="ECO:0000256" key="2">
    <source>
        <dbReference type="SAM" id="Phobius"/>
    </source>
</evidence>
<keyword evidence="2" id="KW-1133">Transmembrane helix</keyword>
<sequence>MSFFDDLSNFGSGMLDSVGEGFGNLVTHATTPTQTVNPNTQKQVSQEADNYGNAKTTPQQKTGPDNTLLYVGGGLVVLTLVGGLLVLAKSR</sequence>
<proteinExistence type="predicted"/>
<dbReference type="EMBL" id="VTXP01000017">
    <property type="protein sequence ID" value="NOJ25464.1"/>
    <property type="molecule type" value="Genomic_DNA"/>
</dbReference>
<feature type="region of interest" description="Disordered" evidence="1">
    <location>
        <begin position="26"/>
        <end position="65"/>
    </location>
</feature>
<dbReference type="Proteomes" id="UP000576645">
    <property type="component" value="Unassembled WGS sequence"/>
</dbReference>
<organism evidence="3 4">
    <name type="scientific">Vibrio coralliilyticus</name>
    <dbReference type="NCBI Taxonomy" id="190893"/>
    <lineage>
        <taxon>Bacteria</taxon>
        <taxon>Pseudomonadati</taxon>
        <taxon>Pseudomonadota</taxon>
        <taxon>Gammaproteobacteria</taxon>
        <taxon>Vibrionales</taxon>
        <taxon>Vibrionaceae</taxon>
        <taxon>Vibrio</taxon>
    </lineage>
</organism>
<reference evidence="3 4" key="1">
    <citation type="submission" date="2019-09" db="EMBL/GenBank/DDBJ databases">
        <title>Draft genome sequencing and comparative genomics of hatchery-associated Vibrios.</title>
        <authorList>
            <person name="Kehlet-Delgado H."/>
            <person name="Mueller R.S."/>
        </authorList>
    </citation>
    <scope>NUCLEOTIDE SEQUENCE [LARGE SCALE GENOMIC DNA]</scope>
    <source>
        <strain evidence="3 4">09-121-3</strain>
    </source>
</reference>
<feature type="compositionally biased region" description="Polar residues" evidence="1">
    <location>
        <begin position="45"/>
        <end position="65"/>
    </location>
</feature>
<feature type="compositionally biased region" description="Low complexity" evidence="1">
    <location>
        <begin position="30"/>
        <end position="44"/>
    </location>
</feature>
<keyword evidence="2" id="KW-0812">Transmembrane</keyword>
<dbReference type="AlphaFoldDB" id="A0AAP7DEX5"/>
<comment type="caution">
    <text evidence="3">The sequence shown here is derived from an EMBL/GenBank/DDBJ whole genome shotgun (WGS) entry which is preliminary data.</text>
</comment>
<keyword evidence="2" id="KW-0472">Membrane</keyword>
<evidence type="ECO:0000313" key="3">
    <source>
        <dbReference type="EMBL" id="NOJ25464.1"/>
    </source>
</evidence>
<evidence type="ECO:0000313" key="4">
    <source>
        <dbReference type="Proteomes" id="UP000576645"/>
    </source>
</evidence>
<feature type="transmembrane region" description="Helical" evidence="2">
    <location>
        <begin position="68"/>
        <end position="88"/>
    </location>
</feature>
<evidence type="ECO:0000256" key="1">
    <source>
        <dbReference type="SAM" id="MobiDB-lite"/>
    </source>
</evidence>
<gene>
    <name evidence="3" type="ORF">F0238_22295</name>
</gene>